<organism evidence="19 20">
    <name type="scientific">Halomonas citrativorans</name>
    <dbReference type="NCBI Taxonomy" id="2742612"/>
    <lineage>
        <taxon>Bacteria</taxon>
        <taxon>Pseudomonadati</taxon>
        <taxon>Pseudomonadota</taxon>
        <taxon>Gammaproteobacteria</taxon>
        <taxon>Oceanospirillales</taxon>
        <taxon>Halomonadaceae</taxon>
        <taxon>Halomonas</taxon>
    </lineage>
</organism>
<feature type="domain" description="TonB-dependent receptor-like beta-barrel" evidence="17">
    <location>
        <begin position="235"/>
        <end position="683"/>
    </location>
</feature>
<dbReference type="Pfam" id="PF07715">
    <property type="entry name" value="Plug"/>
    <property type="match status" value="1"/>
</dbReference>
<dbReference type="OrthoDB" id="127311at2"/>
<dbReference type="PANTHER" id="PTHR32552:SF68">
    <property type="entry name" value="FERRICHROME OUTER MEMBRANE TRANSPORTER_PHAGE RECEPTOR"/>
    <property type="match status" value="1"/>
</dbReference>
<keyword evidence="5" id="KW-0410">Iron transport</keyword>
<gene>
    <name evidence="19" type="ORF">CZ787_13205</name>
</gene>
<reference evidence="19 20" key="1">
    <citation type="submission" date="2017-02" db="EMBL/GenBank/DDBJ databases">
        <authorList>
            <person name="Dridi B."/>
        </authorList>
    </citation>
    <scope>NUCLEOTIDE SEQUENCE [LARGE SCALE GENOMIC DNA]</scope>
    <source>
        <strain evidence="19 20">JB380</strain>
    </source>
</reference>
<evidence type="ECO:0000256" key="5">
    <source>
        <dbReference type="ARBA" id="ARBA00022496"/>
    </source>
</evidence>
<keyword evidence="11 14" id="KW-0472">Membrane</keyword>
<dbReference type="EMBL" id="FUKM01000050">
    <property type="protein sequence ID" value="SJN14051.1"/>
    <property type="molecule type" value="Genomic_DNA"/>
</dbReference>
<dbReference type="InterPro" id="IPR036942">
    <property type="entry name" value="Beta-barrel_TonB_sf"/>
</dbReference>
<dbReference type="GO" id="GO:0015344">
    <property type="term" value="F:siderophore uptake transmembrane transporter activity"/>
    <property type="evidence" value="ECO:0007669"/>
    <property type="project" value="TreeGrafter"/>
</dbReference>
<comment type="caution">
    <text evidence="19">The sequence shown here is derived from an EMBL/GenBank/DDBJ whole genome shotgun (WGS) entry which is preliminary data.</text>
</comment>
<dbReference type="InterPro" id="IPR012910">
    <property type="entry name" value="Plug_dom"/>
</dbReference>
<evidence type="ECO:0000256" key="16">
    <source>
        <dbReference type="SAM" id="SignalP"/>
    </source>
</evidence>
<dbReference type="GO" id="GO:0009279">
    <property type="term" value="C:cell outer membrane"/>
    <property type="evidence" value="ECO:0007669"/>
    <property type="project" value="UniProtKB-SubCell"/>
</dbReference>
<evidence type="ECO:0000259" key="17">
    <source>
        <dbReference type="Pfam" id="PF00593"/>
    </source>
</evidence>
<name>A0A1R4I2G2_9GAMM</name>
<evidence type="ECO:0000256" key="4">
    <source>
        <dbReference type="ARBA" id="ARBA00022452"/>
    </source>
</evidence>
<dbReference type="GO" id="GO:0015891">
    <property type="term" value="P:siderophore transport"/>
    <property type="evidence" value="ECO:0007669"/>
    <property type="project" value="InterPro"/>
</dbReference>
<dbReference type="InterPro" id="IPR010105">
    <property type="entry name" value="TonB_sidphr_rcpt"/>
</dbReference>
<keyword evidence="12 19" id="KW-0675">Receptor</keyword>
<evidence type="ECO:0000259" key="18">
    <source>
        <dbReference type="Pfam" id="PF07715"/>
    </source>
</evidence>
<dbReference type="CDD" id="cd01347">
    <property type="entry name" value="ligand_gated_channel"/>
    <property type="match status" value="1"/>
</dbReference>
<evidence type="ECO:0000256" key="9">
    <source>
        <dbReference type="ARBA" id="ARBA00023065"/>
    </source>
</evidence>
<dbReference type="NCBIfam" id="TIGR01783">
    <property type="entry name" value="TonB-siderophor"/>
    <property type="match status" value="1"/>
</dbReference>
<evidence type="ECO:0000256" key="3">
    <source>
        <dbReference type="ARBA" id="ARBA00022448"/>
    </source>
</evidence>
<keyword evidence="4 14" id="KW-1134">Transmembrane beta strand</keyword>
<evidence type="ECO:0000256" key="13">
    <source>
        <dbReference type="ARBA" id="ARBA00023237"/>
    </source>
</evidence>
<dbReference type="SUPFAM" id="SSF56935">
    <property type="entry name" value="Porins"/>
    <property type="match status" value="1"/>
</dbReference>
<dbReference type="AlphaFoldDB" id="A0A1R4I2G2"/>
<keyword evidence="13 14" id="KW-0998">Cell outer membrane</keyword>
<evidence type="ECO:0000256" key="7">
    <source>
        <dbReference type="ARBA" id="ARBA00022729"/>
    </source>
</evidence>
<feature type="domain" description="TonB-dependent receptor plug" evidence="18">
    <location>
        <begin position="60"/>
        <end position="161"/>
    </location>
</feature>
<evidence type="ECO:0000256" key="6">
    <source>
        <dbReference type="ARBA" id="ARBA00022692"/>
    </source>
</evidence>
<dbReference type="Pfam" id="PF00593">
    <property type="entry name" value="TonB_dep_Rec_b-barrel"/>
    <property type="match status" value="1"/>
</dbReference>
<comment type="subcellular location">
    <subcellularLocation>
        <location evidence="1 14">Cell outer membrane</location>
        <topology evidence="1 14">Multi-pass membrane protein</topology>
    </subcellularLocation>
</comment>
<keyword evidence="6 14" id="KW-0812">Transmembrane</keyword>
<evidence type="ECO:0000313" key="19">
    <source>
        <dbReference type="EMBL" id="SJN14051.1"/>
    </source>
</evidence>
<dbReference type="Proteomes" id="UP000196331">
    <property type="component" value="Unassembled WGS sequence"/>
</dbReference>
<dbReference type="GO" id="GO:0038023">
    <property type="term" value="F:signaling receptor activity"/>
    <property type="evidence" value="ECO:0007669"/>
    <property type="project" value="InterPro"/>
</dbReference>
<keyword evidence="3 14" id="KW-0813">Transport</keyword>
<sequence>MRRSPFSATPLSVAIRRALAVSLGGTLCVVPFAALAQEEAVNMGTTVVTATALKVDTPDVETPRAISTVSAEELEDRGVNKYDETFQYRSGVVSQPYGNDNNADWFFLRGFSAEGATYQDGLRLFRTGGYFWWMSEPFGFERVDLLKGPASILYGEAPPGGMINGISKRPTREPQGTLQVEAGNHDHRQVGVDVSGPVGQRDDVRYRLVGLYRDGEGELNGSEKERYYFAPSLEVDVSDDTTVTFLASVQKDQGVPTTGFFPALGTLEDSPFGKIDPATNFGQPDYDRLDQRQIAIGYELEHQINDTWEFQQNARYTHLDLELRNVYPNSYVTPPRSISRGIIDRDGQYDAFNIDNRLIARTYTENTENTLLVGAGYQELNLNYTNRDSFRTLGDGSSFFTNIDTVDLYHPDYAAFTAPDTGDPTEHNVDRRQVGLYVQNQLRIADQWVLLAGARYDNVDSSDDFSDTSGSSSEGYDDEHLSITAGAMYLGDNGVSPYVSYSESFTPVAGIGPDGASYEPLEGRQFEAGVKIAPLDVDGYLTIAAFDVEENNTLISTSAPVQEQVGKRRSQGIEIEGVGYLTDELKLIAAYTYTDARYDVNDALRDERVPLVPRHMASAWLDYDMSRTLAGLSVGAGVRYMGETVPSANSTIEQNVPSTTLYDAMASYRINDSWTAQVNVNNLTDEEYVSGCDFYCYYGASRSVVGSLKYSW</sequence>
<evidence type="ECO:0000256" key="14">
    <source>
        <dbReference type="PROSITE-ProRule" id="PRU01360"/>
    </source>
</evidence>
<accession>A0A1R4I2G2</accession>
<comment type="similarity">
    <text evidence="2 14 15">Belongs to the TonB-dependent receptor family.</text>
</comment>
<keyword evidence="8" id="KW-0408">Iron</keyword>
<evidence type="ECO:0000256" key="11">
    <source>
        <dbReference type="ARBA" id="ARBA00023136"/>
    </source>
</evidence>
<evidence type="ECO:0000256" key="10">
    <source>
        <dbReference type="ARBA" id="ARBA00023077"/>
    </source>
</evidence>
<evidence type="ECO:0000256" key="2">
    <source>
        <dbReference type="ARBA" id="ARBA00009810"/>
    </source>
</evidence>
<feature type="chain" id="PRO_5012255514" evidence="16">
    <location>
        <begin position="37"/>
        <end position="712"/>
    </location>
</feature>
<feature type="signal peptide" evidence="16">
    <location>
        <begin position="1"/>
        <end position="36"/>
    </location>
</feature>
<keyword evidence="9" id="KW-0406">Ion transport</keyword>
<keyword evidence="10 15" id="KW-0798">TonB box</keyword>
<evidence type="ECO:0000256" key="15">
    <source>
        <dbReference type="RuleBase" id="RU003357"/>
    </source>
</evidence>
<dbReference type="InterPro" id="IPR039426">
    <property type="entry name" value="TonB-dep_rcpt-like"/>
</dbReference>
<dbReference type="InterPro" id="IPR037066">
    <property type="entry name" value="Plug_dom_sf"/>
</dbReference>
<evidence type="ECO:0000256" key="8">
    <source>
        <dbReference type="ARBA" id="ARBA00023004"/>
    </source>
</evidence>
<protein>
    <submittedName>
        <fullName evidence="19">Ferric hydroxamate outer membrane receptor FhuA</fullName>
    </submittedName>
</protein>
<evidence type="ECO:0000313" key="20">
    <source>
        <dbReference type="Proteomes" id="UP000196331"/>
    </source>
</evidence>
<dbReference type="Gene3D" id="2.40.170.20">
    <property type="entry name" value="TonB-dependent receptor, beta-barrel domain"/>
    <property type="match status" value="1"/>
</dbReference>
<proteinExistence type="inferred from homology"/>
<evidence type="ECO:0000256" key="12">
    <source>
        <dbReference type="ARBA" id="ARBA00023170"/>
    </source>
</evidence>
<dbReference type="PROSITE" id="PS52016">
    <property type="entry name" value="TONB_DEPENDENT_REC_3"/>
    <property type="match status" value="1"/>
</dbReference>
<dbReference type="RefSeq" id="WP_087109815.1">
    <property type="nucleotide sequence ID" value="NZ_FUKM01000050.1"/>
</dbReference>
<dbReference type="PANTHER" id="PTHR32552">
    <property type="entry name" value="FERRICHROME IRON RECEPTOR-RELATED"/>
    <property type="match status" value="1"/>
</dbReference>
<evidence type="ECO:0000256" key="1">
    <source>
        <dbReference type="ARBA" id="ARBA00004571"/>
    </source>
</evidence>
<keyword evidence="7 16" id="KW-0732">Signal</keyword>
<dbReference type="Gene3D" id="2.170.130.10">
    <property type="entry name" value="TonB-dependent receptor, plug domain"/>
    <property type="match status" value="1"/>
</dbReference>
<dbReference type="InterPro" id="IPR000531">
    <property type="entry name" value="Beta-barrel_TonB"/>
</dbReference>